<feature type="compositionally biased region" description="Basic and acidic residues" evidence="1">
    <location>
        <begin position="64"/>
        <end position="81"/>
    </location>
</feature>
<keyword evidence="3" id="KW-1185">Reference proteome</keyword>
<organism evidence="2 3">
    <name type="scientific">Cinchona calisaya</name>
    <dbReference type="NCBI Taxonomy" id="153742"/>
    <lineage>
        <taxon>Eukaryota</taxon>
        <taxon>Viridiplantae</taxon>
        <taxon>Streptophyta</taxon>
        <taxon>Embryophyta</taxon>
        <taxon>Tracheophyta</taxon>
        <taxon>Spermatophyta</taxon>
        <taxon>Magnoliopsida</taxon>
        <taxon>eudicotyledons</taxon>
        <taxon>Gunneridae</taxon>
        <taxon>Pentapetalae</taxon>
        <taxon>asterids</taxon>
        <taxon>lamiids</taxon>
        <taxon>Gentianales</taxon>
        <taxon>Rubiaceae</taxon>
        <taxon>Cinchonoideae</taxon>
        <taxon>Cinchoneae</taxon>
        <taxon>Cinchona</taxon>
    </lineage>
</organism>
<sequence>MSLQNGLVFYITDRELKLMANTLLPSRVAEVCITHFGVFNLVNCIVHNSNNAGISIAGTGEKEFKGSGRNVDKGNVDKGQDNNEDEVNIAGDGVDQPGRS</sequence>
<comment type="caution">
    <text evidence="2">The sequence shown here is derived from an EMBL/GenBank/DDBJ whole genome shotgun (WGS) entry which is preliminary data.</text>
</comment>
<evidence type="ECO:0000256" key="1">
    <source>
        <dbReference type="SAM" id="MobiDB-lite"/>
    </source>
</evidence>
<dbReference type="EMBL" id="JBJUIK010000011">
    <property type="protein sequence ID" value="KAL3513852.1"/>
    <property type="molecule type" value="Genomic_DNA"/>
</dbReference>
<gene>
    <name evidence="2" type="ORF">ACH5RR_026569</name>
</gene>
<evidence type="ECO:0000313" key="2">
    <source>
        <dbReference type="EMBL" id="KAL3513852.1"/>
    </source>
</evidence>
<proteinExistence type="predicted"/>
<protein>
    <submittedName>
        <fullName evidence="2">Uncharacterized protein</fullName>
    </submittedName>
</protein>
<name>A0ABD2Z2Y6_9GENT</name>
<dbReference type="Proteomes" id="UP001630127">
    <property type="component" value="Unassembled WGS sequence"/>
</dbReference>
<dbReference type="AlphaFoldDB" id="A0ABD2Z2Y6"/>
<evidence type="ECO:0000313" key="3">
    <source>
        <dbReference type="Proteomes" id="UP001630127"/>
    </source>
</evidence>
<reference evidence="2 3" key="1">
    <citation type="submission" date="2024-11" db="EMBL/GenBank/DDBJ databases">
        <title>A near-complete genome assembly of Cinchona calisaya.</title>
        <authorList>
            <person name="Lian D.C."/>
            <person name="Zhao X.W."/>
            <person name="Wei L."/>
        </authorList>
    </citation>
    <scope>NUCLEOTIDE SEQUENCE [LARGE SCALE GENOMIC DNA]</scope>
    <source>
        <tissue evidence="2">Nenye</tissue>
    </source>
</reference>
<feature type="region of interest" description="Disordered" evidence="1">
    <location>
        <begin position="64"/>
        <end position="100"/>
    </location>
</feature>
<accession>A0ABD2Z2Y6</accession>